<dbReference type="EMBL" id="CM027681">
    <property type="protein sequence ID" value="KAG0545833.1"/>
    <property type="molecule type" value="Genomic_DNA"/>
</dbReference>
<feature type="domain" description="PNPLA" evidence="10">
    <location>
        <begin position="12"/>
        <end position="219"/>
    </location>
</feature>
<dbReference type="GO" id="GO:0016042">
    <property type="term" value="P:lipid catabolic process"/>
    <property type="evidence" value="ECO:0007669"/>
    <property type="project" value="UniProtKB-UniRule"/>
</dbReference>
<dbReference type="PANTHER" id="PTHR32176:SF50">
    <property type="entry name" value="PATATIN"/>
    <property type="match status" value="1"/>
</dbReference>
<gene>
    <name evidence="11" type="ORF">BDA96_02G396100</name>
</gene>
<dbReference type="InterPro" id="IPR002641">
    <property type="entry name" value="PNPLA_dom"/>
</dbReference>
<dbReference type="GO" id="GO:0006952">
    <property type="term" value="P:defense response"/>
    <property type="evidence" value="ECO:0007669"/>
    <property type="project" value="UniProtKB-KW"/>
</dbReference>
<evidence type="ECO:0000256" key="8">
    <source>
        <dbReference type="RuleBase" id="RU361262"/>
    </source>
</evidence>
<comment type="similarity">
    <text evidence="1 8">Belongs to the patatin family.</text>
</comment>
<accession>A0A921UVZ5</accession>
<dbReference type="PROSITE" id="PS51635">
    <property type="entry name" value="PNPLA"/>
    <property type="match status" value="1"/>
</dbReference>
<comment type="caution">
    <text evidence="11">The sequence shown here is derived from an EMBL/GenBank/DDBJ whole genome shotgun (WGS) entry which is preliminary data.</text>
</comment>
<feature type="active site" description="Nucleophile" evidence="7">
    <location>
        <position position="56"/>
    </location>
</feature>
<protein>
    <recommendedName>
        <fullName evidence="8">Patatin</fullName>
        <ecNumber evidence="8">3.1.1.-</ecNumber>
    </recommendedName>
</protein>
<dbReference type="OMA" id="SAKNAKM"/>
<dbReference type="Pfam" id="PF01734">
    <property type="entry name" value="Patatin"/>
    <property type="match status" value="1"/>
</dbReference>
<evidence type="ECO:0000256" key="9">
    <source>
        <dbReference type="SAM" id="MobiDB-lite"/>
    </source>
</evidence>
<keyword evidence="5 7" id="KW-0443">Lipid metabolism</keyword>
<dbReference type="FunFam" id="3.40.1090.10:FF:000005">
    <property type="entry name" value="Patatin"/>
    <property type="match status" value="1"/>
</dbReference>
<evidence type="ECO:0000256" key="2">
    <source>
        <dbReference type="ARBA" id="ARBA00022801"/>
    </source>
</evidence>
<dbReference type="Gramene" id="EER99713">
    <property type="protein sequence ID" value="EER99713"/>
    <property type="gene ID" value="SORBI_3002G377600"/>
</dbReference>
<evidence type="ECO:0000256" key="1">
    <source>
        <dbReference type="ARBA" id="ARBA00010240"/>
    </source>
</evidence>
<dbReference type="AlphaFoldDB" id="A0A921UVZ5"/>
<dbReference type="SUPFAM" id="SSF52151">
    <property type="entry name" value="FabD/lysophospholipase-like"/>
    <property type="match status" value="1"/>
</dbReference>
<keyword evidence="2 7" id="KW-0378">Hydrolase</keyword>
<reference evidence="11" key="2">
    <citation type="submission" date="2020-10" db="EMBL/GenBank/DDBJ databases">
        <authorList>
            <person name="Cooper E.A."/>
            <person name="Brenton Z.W."/>
            <person name="Flinn B.S."/>
            <person name="Jenkins J."/>
            <person name="Shu S."/>
            <person name="Flowers D."/>
            <person name="Luo F."/>
            <person name="Wang Y."/>
            <person name="Xia P."/>
            <person name="Barry K."/>
            <person name="Daum C."/>
            <person name="Lipzen A."/>
            <person name="Yoshinaga Y."/>
            <person name="Schmutz J."/>
            <person name="Saski C."/>
            <person name="Vermerris W."/>
            <person name="Kresovich S."/>
        </authorList>
    </citation>
    <scope>NUCLEOTIDE SEQUENCE</scope>
</reference>
<evidence type="ECO:0000256" key="7">
    <source>
        <dbReference type="PROSITE-ProRule" id="PRU01161"/>
    </source>
</evidence>
<sequence>MATLASRKVTVLTIDGGGIRGLIPGTILTFLEKKLQELDGPNARLADYFDYIAGTSTGGLITAMLAAPNKDKRPLFTAEGINKFYLENGPKIFPQRPDFANTLLELKGPKYDGEFLHSKIQGLLGATRVNETLTNVVIPAFDVKNLQPTIFSTFDYFTRTCTGAGSDPASEERAPLGRLHLPTYLPAHFFQTKDDAGNTRDFNLIDGGVAANNPTMVTINQITRKMIVDKQEIFPGGPTDYDKFLVISIGTGSGKGAATYTAKDAAGWGILSWLHTKEGYTPIVDMFSYSSAALVDYNVSILFQALRSEKNYLRIQDDSLKGTEATVDVATEENMKKLIEIGERMLATTVSRVDMETGKPVAVPEEGTNAEALTRFAKMLSDERKARTSSSSPEAIKPAGSAL</sequence>
<keyword evidence="4 7" id="KW-0442">Lipid degradation</keyword>
<evidence type="ECO:0000313" key="11">
    <source>
        <dbReference type="EMBL" id="KAG0545833.1"/>
    </source>
</evidence>
<feature type="short sequence motif" description="GXGXXG" evidence="7">
    <location>
        <begin position="16"/>
        <end position="21"/>
    </location>
</feature>
<feature type="region of interest" description="Disordered" evidence="9">
    <location>
        <begin position="381"/>
        <end position="403"/>
    </location>
</feature>
<dbReference type="GO" id="GO:0016298">
    <property type="term" value="F:lipase activity"/>
    <property type="evidence" value="ECO:0007669"/>
    <property type="project" value="UniProtKB-ARBA"/>
</dbReference>
<evidence type="ECO:0000256" key="3">
    <source>
        <dbReference type="ARBA" id="ARBA00022821"/>
    </source>
</evidence>
<dbReference type="Proteomes" id="UP000807115">
    <property type="component" value="Chromosome 2"/>
</dbReference>
<feature type="short sequence motif" description="DGA/G" evidence="7">
    <location>
        <begin position="206"/>
        <end position="208"/>
    </location>
</feature>
<feature type="active site" description="Proton acceptor" evidence="7">
    <location>
        <position position="206"/>
    </location>
</feature>
<name>A0A921UVZ5_SORBI</name>
<comment type="function">
    <text evidence="6">Possesses non-specific lipolytic acyl hydrolase (LAH) activity. Hydrolyzes phospholipids as well as galactolipids. May play a role in disease resistance.</text>
</comment>
<dbReference type="InterPro" id="IPR016035">
    <property type="entry name" value="Acyl_Trfase/lysoPLipase"/>
</dbReference>
<evidence type="ECO:0000256" key="5">
    <source>
        <dbReference type="ARBA" id="ARBA00023098"/>
    </source>
</evidence>
<dbReference type="PANTHER" id="PTHR32176">
    <property type="entry name" value="XYLOSE ISOMERASE"/>
    <property type="match status" value="1"/>
</dbReference>
<evidence type="ECO:0000313" key="12">
    <source>
        <dbReference type="Proteomes" id="UP000807115"/>
    </source>
</evidence>
<dbReference type="EC" id="3.1.1.-" evidence="8"/>
<keyword evidence="3" id="KW-0611">Plant defense</keyword>
<evidence type="ECO:0000256" key="4">
    <source>
        <dbReference type="ARBA" id="ARBA00022963"/>
    </source>
</evidence>
<evidence type="ECO:0000256" key="6">
    <source>
        <dbReference type="ARBA" id="ARBA00025642"/>
    </source>
</evidence>
<comment type="function">
    <text evidence="8">Lipolytic acyl hydrolase (LAH).</text>
</comment>
<proteinExistence type="inferred from homology"/>
<reference evidence="11" key="1">
    <citation type="journal article" date="2019" name="BMC Genomics">
        <title>A new reference genome for Sorghum bicolor reveals high levels of sequence similarity between sweet and grain genotypes: implications for the genetics of sugar metabolism.</title>
        <authorList>
            <person name="Cooper E.A."/>
            <person name="Brenton Z.W."/>
            <person name="Flinn B.S."/>
            <person name="Jenkins J."/>
            <person name="Shu S."/>
            <person name="Flowers D."/>
            <person name="Luo F."/>
            <person name="Wang Y."/>
            <person name="Xia P."/>
            <person name="Barry K."/>
            <person name="Daum C."/>
            <person name="Lipzen A."/>
            <person name="Yoshinaga Y."/>
            <person name="Schmutz J."/>
            <person name="Saski C."/>
            <person name="Vermerris W."/>
            <person name="Kresovich S."/>
        </authorList>
    </citation>
    <scope>NUCLEOTIDE SEQUENCE</scope>
</reference>
<comment type="domain">
    <text evidence="8">The nitrogen atoms of the two glycine residues in the GGXR motif define the oxyanion hole, and stabilize the oxyanion that forms during the nucleophilic attack by the catalytic serine during substrate cleavage.</text>
</comment>
<feature type="short sequence motif" description="GXSXG" evidence="7">
    <location>
        <begin position="54"/>
        <end position="58"/>
    </location>
</feature>
<organism evidence="11 12">
    <name type="scientific">Sorghum bicolor</name>
    <name type="common">Sorghum</name>
    <name type="synonym">Sorghum vulgare</name>
    <dbReference type="NCBI Taxonomy" id="4558"/>
    <lineage>
        <taxon>Eukaryota</taxon>
        <taxon>Viridiplantae</taxon>
        <taxon>Streptophyta</taxon>
        <taxon>Embryophyta</taxon>
        <taxon>Tracheophyta</taxon>
        <taxon>Spermatophyta</taxon>
        <taxon>Magnoliopsida</taxon>
        <taxon>Liliopsida</taxon>
        <taxon>Poales</taxon>
        <taxon>Poaceae</taxon>
        <taxon>PACMAD clade</taxon>
        <taxon>Panicoideae</taxon>
        <taxon>Andropogonodae</taxon>
        <taxon>Andropogoneae</taxon>
        <taxon>Sorghinae</taxon>
        <taxon>Sorghum</taxon>
    </lineage>
</organism>
<dbReference type="Gene3D" id="3.40.1090.10">
    <property type="entry name" value="Cytosolic phospholipase A2 catalytic domain"/>
    <property type="match status" value="1"/>
</dbReference>
<evidence type="ECO:0000259" key="10">
    <source>
        <dbReference type="PROSITE" id="PS51635"/>
    </source>
</evidence>